<keyword evidence="3" id="KW-1185">Reference proteome</keyword>
<evidence type="ECO:0000313" key="2">
    <source>
        <dbReference type="EMBL" id="KAJ7734415.1"/>
    </source>
</evidence>
<accession>A0AAD7MVE7</accession>
<comment type="caution">
    <text evidence="2">The sequence shown here is derived from an EMBL/GenBank/DDBJ whole genome shotgun (WGS) entry which is preliminary data.</text>
</comment>
<reference evidence="2" key="1">
    <citation type="submission" date="2023-03" db="EMBL/GenBank/DDBJ databases">
        <title>Massive genome expansion in bonnet fungi (Mycena s.s.) driven by repeated elements and novel gene families across ecological guilds.</title>
        <authorList>
            <consortium name="Lawrence Berkeley National Laboratory"/>
            <person name="Harder C.B."/>
            <person name="Miyauchi S."/>
            <person name="Viragh M."/>
            <person name="Kuo A."/>
            <person name="Thoen E."/>
            <person name="Andreopoulos B."/>
            <person name="Lu D."/>
            <person name="Skrede I."/>
            <person name="Drula E."/>
            <person name="Henrissat B."/>
            <person name="Morin E."/>
            <person name="Kohler A."/>
            <person name="Barry K."/>
            <person name="LaButti K."/>
            <person name="Morin E."/>
            <person name="Salamov A."/>
            <person name="Lipzen A."/>
            <person name="Mereny Z."/>
            <person name="Hegedus B."/>
            <person name="Baldrian P."/>
            <person name="Stursova M."/>
            <person name="Weitz H."/>
            <person name="Taylor A."/>
            <person name="Grigoriev I.V."/>
            <person name="Nagy L.G."/>
            <person name="Martin F."/>
            <person name="Kauserud H."/>
        </authorList>
    </citation>
    <scope>NUCLEOTIDE SEQUENCE</scope>
    <source>
        <strain evidence="2">CBHHK182m</strain>
    </source>
</reference>
<protein>
    <submittedName>
        <fullName evidence="2">Uncharacterized protein</fullName>
    </submittedName>
</protein>
<dbReference type="EMBL" id="JARKIB010000132">
    <property type="protein sequence ID" value="KAJ7734415.1"/>
    <property type="molecule type" value="Genomic_DNA"/>
</dbReference>
<feature type="region of interest" description="Disordered" evidence="1">
    <location>
        <begin position="1"/>
        <end position="45"/>
    </location>
</feature>
<proteinExistence type="predicted"/>
<name>A0AAD7MVE7_9AGAR</name>
<evidence type="ECO:0000256" key="1">
    <source>
        <dbReference type="SAM" id="MobiDB-lite"/>
    </source>
</evidence>
<dbReference type="AlphaFoldDB" id="A0AAD7MVE7"/>
<dbReference type="Proteomes" id="UP001215598">
    <property type="component" value="Unassembled WGS sequence"/>
</dbReference>
<organism evidence="2 3">
    <name type="scientific">Mycena metata</name>
    <dbReference type="NCBI Taxonomy" id="1033252"/>
    <lineage>
        <taxon>Eukaryota</taxon>
        <taxon>Fungi</taxon>
        <taxon>Dikarya</taxon>
        <taxon>Basidiomycota</taxon>
        <taxon>Agaricomycotina</taxon>
        <taxon>Agaricomycetes</taxon>
        <taxon>Agaricomycetidae</taxon>
        <taxon>Agaricales</taxon>
        <taxon>Marasmiineae</taxon>
        <taxon>Mycenaceae</taxon>
        <taxon>Mycena</taxon>
    </lineage>
</organism>
<feature type="compositionally biased region" description="Basic and acidic residues" evidence="1">
    <location>
        <begin position="32"/>
        <end position="45"/>
    </location>
</feature>
<sequence length="244" mass="28349">MSSSTAFTVRVASQPHMRFTEPKKRAPLGPEQKQERKEAHKSKQDKIDAAVTQWFADTMALADKLAVEFDIKPKYFHEIFFQGGTRMVMHQEKINPYNAFKSEKAAECRERTSINTAQLHVDYIDEYCEMTDKEKDEMVERWVENKRNNTVLRRATPRAKIQDVANIVRNMKLLMCGLSTRVGIEGFFCIVRNSVDFHMPPQWFWTSRDLEQYMLIATRKKWITVEVRTKVEAFAVAGCDIASA</sequence>
<evidence type="ECO:0000313" key="3">
    <source>
        <dbReference type="Proteomes" id="UP001215598"/>
    </source>
</evidence>
<gene>
    <name evidence="2" type="ORF">B0H16DRAFT_1327586</name>
</gene>